<keyword evidence="2" id="KW-0472">Membrane</keyword>
<sequence>MEKNLNQISPPTYSEPEPSDVDTNPAIYTGASNIMTRAQIADIGPPPAYDSILVNQEPPKTNVRHDDRNLWEKVHEWFEMSSLKYDGNCSRIHYDGKGKKVEEIDLPSFMKAEGGVLCAYILFVFGCRLLSICDTKRKQRIKRADVEGRKKCEGNLFFIWFSLSIASSVLCSIGASKVIPFYKYDVSKNYTFNCDSEFYSFYHNAKIGQLVVFVPYAAYILIAIFIVIPKGKVWFVRRKWRQWASLLDSDQDGIISIGDMEKINARLDALRRAIGDRTTALDAEKQKKWWNDHIFKRGVNKDISIDGYINYLEGIYNPADMEEKMRPVITGFFNFFTTPDFRKKNLPFVEEDFIKFWTILTNMDELHCKRLFIRHFLNPLTMASFLEDFVAFLAYNDFFDENTTRVHNILKPPRK</sequence>
<name>A0A6J8B3N7_MYTCO</name>
<dbReference type="EMBL" id="CACVKT020002489">
    <property type="protein sequence ID" value="CAC5378073.1"/>
    <property type="molecule type" value="Genomic_DNA"/>
</dbReference>
<reference evidence="3 4" key="1">
    <citation type="submission" date="2020-06" db="EMBL/GenBank/DDBJ databases">
        <authorList>
            <person name="Li R."/>
            <person name="Bekaert M."/>
        </authorList>
    </citation>
    <scope>NUCLEOTIDE SEQUENCE [LARGE SCALE GENOMIC DNA]</scope>
    <source>
        <strain evidence="4">wild</strain>
    </source>
</reference>
<dbReference type="OrthoDB" id="6080763at2759"/>
<dbReference type="InterPro" id="IPR018247">
    <property type="entry name" value="EF_Hand_1_Ca_BS"/>
</dbReference>
<proteinExistence type="predicted"/>
<protein>
    <recommendedName>
        <fullName evidence="5">EF-hand domain-containing protein</fullName>
    </recommendedName>
</protein>
<keyword evidence="2" id="KW-1133">Transmembrane helix</keyword>
<evidence type="ECO:0000256" key="1">
    <source>
        <dbReference type="SAM" id="MobiDB-lite"/>
    </source>
</evidence>
<feature type="region of interest" description="Disordered" evidence="1">
    <location>
        <begin position="1"/>
        <end position="25"/>
    </location>
</feature>
<feature type="compositionally biased region" description="Polar residues" evidence="1">
    <location>
        <begin position="1"/>
        <end position="12"/>
    </location>
</feature>
<dbReference type="Gene3D" id="1.10.238.10">
    <property type="entry name" value="EF-hand"/>
    <property type="match status" value="1"/>
</dbReference>
<dbReference type="Proteomes" id="UP000507470">
    <property type="component" value="Unassembled WGS sequence"/>
</dbReference>
<keyword evidence="4" id="KW-1185">Reference proteome</keyword>
<organism evidence="3 4">
    <name type="scientific">Mytilus coruscus</name>
    <name type="common">Sea mussel</name>
    <dbReference type="NCBI Taxonomy" id="42192"/>
    <lineage>
        <taxon>Eukaryota</taxon>
        <taxon>Metazoa</taxon>
        <taxon>Spiralia</taxon>
        <taxon>Lophotrochozoa</taxon>
        <taxon>Mollusca</taxon>
        <taxon>Bivalvia</taxon>
        <taxon>Autobranchia</taxon>
        <taxon>Pteriomorphia</taxon>
        <taxon>Mytilida</taxon>
        <taxon>Mytiloidea</taxon>
        <taxon>Mytilidae</taxon>
        <taxon>Mytilinae</taxon>
        <taxon>Mytilus</taxon>
    </lineage>
</organism>
<evidence type="ECO:0000313" key="3">
    <source>
        <dbReference type="EMBL" id="CAC5378073.1"/>
    </source>
</evidence>
<feature type="transmembrane region" description="Helical" evidence="2">
    <location>
        <begin position="154"/>
        <end position="175"/>
    </location>
</feature>
<feature type="transmembrane region" description="Helical" evidence="2">
    <location>
        <begin position="114"/>
        <end position="133"/>
    </location>
</feature>
<gene>
    <name evidence="3" type="ORF">MCOR_14320</name>
</gene>
<keyword evidence="2" id="KW-0812">Transmembrane</keyword>
<dbReference type="AlphaFoldDB" id="A0A6J8B3N7"/>
<evidence type="ECO:0000256" key="2">
    <source>
        <dbReference type="SAM" id="Phobius"/>
    </source>
</evidence>
<feature type="transmembrane region" description="Helical" evidence="2">
    <location>
        <begin position="207"/>
        <end position="228"/>
    </location>
</feature>
<evidence type="ECO:0000313" key="4">
    <source>
        <dbReference type="Proteomes" id="UP000507470"/>
    </source>
</evidence>
<evidence type="ECO:0008006" key="5">
    <source>
        <dbReference type="Google" id="ProtNLM"/>
    </source>
</evidence>
<accession>A0A6J8B3N7</accession>
<dbReference type="PROSITE" id="PS00018">
    <property type="entry name" value="EF_HAND_1"/>
    <property type="match status" value="1"/>
</dbReference>